<dbReference type="PANTHER" id="PTHR37469:SF2">
    <property type="entry name" value="CELLOBIONIC ACID PHOSPHORYLASE"/>
    <property type="match status" value="1"/>
</dbReference>
<evidence type="ECO:0000256" key="1">
    <source>
        <dbReference type="ARBA" id="ARBA00022676"/>
    </source>
</evidence>
<dbReference type="InterPro" id="IPR008928">
    <property type="entry name" value="6-hairpin_glycosidase_sf"/>
</dbReference>
<dbReference type="Gene3D" id="1.50.10.10">
    <property type="match status" value="1"/>
</dbReference>
<comment type="caution">
    <text evidence="5">The sequence shown here is derived from an EMBL/GenBank/DDBJ whole genome shotgun (WGS) entry which is preliminary data.</text>
</comment>
<dbReference type="PANTHER" id="PTHR37469">
    <property type="entry name" value="CELLOBIONIC ACID PHOSPHORYLASE-RELATED"/>
    <property type="match status" value="1"/>
</dbReference>
<dbReference type="Pfam" id="PF06165">
    <property type="entry name" value="GH94_b-supersand"/>
    <property type="match status" value="1"/>
</dbReference>
<organism evidence="5 6">
    <name type="scientific">Faecalibacterium prausnitzii</name>
    <dbReference type="NCBI Taxonomy" id="853"/>
    <lineage>
        <taxon>Bacteria</taxon>
        <taxon>Bacillati</taxon>
        <taxon>Bacillota</taxon>
        <taxon>Clostridia</taxon>
        <taxon>Eubacteriales</taxon>
        <taxon>Oscillospiraceae</taxon>
        <taxon>Faecalibacterium</taxon>
    </lineage>
</organism>
<dbReference type="Gene3D" id="2.70.98.40">
    <property type="entry name" value="Glycoside hydrolase, family 65, N-terminal domain"/>
    <property type="match status" value="1"/>
</dbReference>
<evidence type="ECO:0000259" key="3">
    <source>
        <dbReference type="Pfam" id="PF06165"/>
    </source>
</evidence>
<feature type="domain" description="Glycosyl hydrolase 94 catalytic" evidence="4">
    <location>
        <begin position="616"/>
        <end position="806"/>
    </location>
</feature>
<keyword evidence="1" id="KW-0328">Glycosyltransferase</keyword>
<dbReference type="RefSeq" id="WP_435142939.1">
    <property type="nucleotide sequence ID" value="NZ_CP170812.1"/>
</dbReference>
<name>A0A943FT43_9FIRM</name>
<gene>
    <name evidence="5" type="ORF">KHW66_03120</name>
</gene>
<dbReference type="InterPro" id="IPR011013">
    <property type="entry name" value="Gal_mutarotase_sf_dom"/>
</dbReference>
<dbReference type="InterPro" id="IPR052047">
    <property type="entry name" value="GH94_Enzymes"/>
</dbReference>
<dbReference type="GO" id="GO:0016757">
    <property type="term" value="F:glycosyltransferase activity"/>
    <property type="evidence" value="ECO:0007669"/>
    <property type="project" value="UniProtKB-KW"/>
</dbReference>
<keyword evidence="2" id="KW-0808">Transferase</keyword>
<dbReference type="SUPFAM" id="SSF74650">
    <property type="entry name" value="Galactose mutarotase-like"/>
    <property type="match status" value="1"/>
</dbReference>
<dbReference type="Pfam" id="PF17167">
    <property type="entry name" value="Glyco_hydro_94"/>
    <property type="match status" value="1"/>
</dbReference>
<dbReference type="AlphaFoldDB" id="A0A943FT43"/>
<dbReference type="GO" id="GO:0005975">
    <property type="term" value="P:carbohydrate metabolic process"/>
    <property type="evidence" value="ECO:0007669"/>
    <property type="project" value="InterPro"/>
</dbReference>
<reference evidence="5" key="1">
    <citation type="submission" date="2021-02" db="EMBL/GenBank/DDBJ databases">
        <title>Infant gut strain persistence is associated with maternal origin, phylogeny, and functional potential including surface adhesion and iron acquisition.</title>
        <authorList>
            <person name="Lou Y.C."/>
        </authorList>
    </citation>
    <scope>NUCLEOTIDE SEQUENCE</scope>
    <source>
        <strain evidence="5">L3_101_367G1_dasL3_101_367G1_metabat.metabat.26</strain>
    </source>
</reference>
<dbReference type="Proteomes" id="UP000733372">
    <property type="component" value="Unassembled WGS sequence"/>
</dbReference>
<feature type="domain" description="Glycosyl hydrolase 94 supersandwich" evidence="3">
    <location>
        <begin position="58"/>
        <end position="303"/>
    </location>
</feature>
<evidence type="ECO:0000313" key="5">
    <source>
        <dbReference type="EMBL" id="MBS5687075.1"/>
    </source>
</evidence>
<dbReference type="GO" id="GO:0030246">
    <property type="term" value="F:carbohydrate binding"/>
    <property type="evidence" value="ECO:0007669"/>
    <property type="project" value="InterPro"/>
</dbReference>
<dbReference type="InterPro" id="IPR033432">
    <property type="entry name" value="GH94_catalytic"/>
</dbReference>
<dbReference type="EMBL" id="JAGZAM010000004">
    <property type="protein sequence ID" value="MBS5687075.1"/>
    <property type="molecule type" value="Genomic_DNA"/>
</dbReference>
<evidence type="ECO:0000256" key="2">
    <source>
        <dbReference type="ARBA" id="ARBA00022679"/>
    </source>
</evidence>
<accession>A0A943FT43</accession>
<protein>
    <submittedName>
        <fullName evidence="5">Cellobiose phosphorylase</fullName>
    </submittedName>
</protein>
<evidence type="ECO:0000313" key="6">
    <source>
        <dbReference type="Proteomes" id="UP000733372"/>
    </source>
</evidence>
<proteinExistence type="predicted"/>
<dbReference type="SUPFAM" id="SSF48208">
    <property type="entry name" value="Six-hairpin glycosidases"/>
    <property type="match status" value="1"/>
</dbReference>
<dbReference type="CDD" id="cd11749">
    <property type="entry name" value="GH94N_LBP_like"/>
    <property type="match status" value="1"/>
</dbReference>
<sequence>MNHLHFVDKYGSFTMDKPENVSYLYFPLASETGLKSSLTPNLGGDAKIDQETFLLEPVSAENLHSNRGVRNFWLVDEDGQAFSVSGASARQEADRFTPAQDDSRLTAGLMWQTVERTAQDLGLDTEVTAFCPRQDNVEILCITVRNQQEQPRWLTPIAAVPLYGRSADNIRDHRNVTSMLHRIWTTENGVMVRPTMSFDERGHRPNHKVYYVEGFGPEGQKPEAFYPTVESFLGEGGTYLHPRAVYEQYPGGKAGSRAEGREAMGAFRFPAITLAPGQQAHYVLLLGVEDSEEAVNAIWDKYHSWEQVQAALDETRSYWKEKVNVSFRTGDPDFDNLMKWVCFQPFLRRLFGCSFLPHHDYGRGGRGWRDLWQDCLSLLLMEPGDVGRMIEKNFGGVRIDGTNATIIGAGDGNFIADRNGIARVWMDHALWPQMTTKLYIDQTGDVEILNRQAPYFKDAQAVRGTQIDAEYQPEQGGWQRTSQGEVYTGTILEHLLIEQLAAFYEVGEHNICRLRGADWNDALDMAAERGESVAFTCAYAGNLRELAGMIRLLEKTTGSKTTQVLEELLVLCGDQTETFDDARAKQTILTQYAARCAHQISGKRVEVCLSDLADSLEQKADWLTGWLRKHEWICAGTAEGWYNSYYDNHGRAVEGIFPEGVRMMLTGQVFAIMGGVATDQQIRRITASADHYLYRREIGGYRLNTDFHEQKFDLGRMFGFAYGEKENGAVFSHMAVMYANALYRRGFVQEGWKALKTLADTALDFDTSRIYPGIPEYFRADGRGMYHYLTGAASWYMMTMITQVFGVRGEAGDLLLQPKLTAAQFDAEGSASVHVTFAGRRLEIRCQNPGRLEYGQYRVQKVLCGDAELCAGSCDSVIIPRRVIEALPAEQKQVFTVYLG</sequence>
<dbReference type="InterPro" id="IPR012341">
    <property type="entry name" value="6hp_glycosidase-like_sf"/>
</dbReference>
<dbReference type="InterPro" id="IPR037018">
    <property type="entry name" value="GH65_N"/>
</dbReference>
<dbReference type="InterPro" id="IPR010383">
    <property type="entry name" value="Glyco_hydrolase_94_b-supersand"/>
</dbReference>
<evidence type="ECO:0000259" key="4">
    <source>
        <dbReference type="Pfam" id="PF17167"/>
    </source>
</evidence>